<reference evidence="8 9" key="1">
    <citation type="submission" date="2023-08" db="EMBL/GenBank/DDBJ databases">
        <title>Black Yeasts Isolated from many extreme environments.</title>
        <authorList>
            <person name="Coleine C."/>
            <person name="Stajich J.E."/>
            <person name="Selbmann L."/>
        </authorList>
    </citation>
    <scope>NUCLEOTIDE SEQUENCE [LARGE SCALE GENOMIC DNA]</scope>
    <source>
        <strain evidence="8 9">CCFEE 5935</strain>
    </source>
</reference>
<evidence type="ECO:0000256" key="6">
    <source>
        <dbReference type="SAM" id="MobiDB-lite"/>
    </source>
</evidence>
<dbReference type="GeneID" id="89928111"/>
<feature type="transmembrane region" description="Helical" evidence="7">
    <location>
        <begin position="178"/>
        <end position="203"/>
    </location>
</feature>
<dbReference type="Pfam" id="PF07690">
    <property type="entry name" value="MFS_1"/>
    <property type="match status" value="1"/>
</dbReference>
<evidence type="ECO:0000256" key="1">
    <source>
        <dbReference type="ARBA" id="ARBA00004141"/>
    </source>
</evidence>
<name>A0AAV9P9J2_9PEZI</name>
<dbReference type="RefSeq" id="XP_064657813.1">
    <property type="nucleotide sequence ID" value="XM_064804012.1"/>
</dbReference>
<keyword evidence="5 7" id="KW-0472">Membrane</keyword>
<evidence type="ECO:0000256" key="5">
    <source>
        <dbReference type="ARBA" id="ARBA00023136"/>
    </source>
</evidence>
<comment type="caution">
    <text evidence="8">The sequence shown here is derived from an EMBL/GenBank/DDBJ whole genome shotgun (WGS) entry which is preliminary data.</text>
</comment>
<dbReference type="PANTHER" id="PTHR43791">
    <property type="entry name" value="PERMEASE-RELATED"/>
    <property type="match status" value="1"/>
</dbReference>
<feature type="transmembrane region" description="Helical" evidence="7">
    <location>
        <begin position="215"/>
        <end position="235"/>
    </location>
</feature>
<dbReference type="EMBL" id="JAVRRT010000010">
    <property type="protein sequence ID" value="KAK5168203.1"/>
    <property type="molecule type" value="Genomic_DNA"/>
</dbReference>
<feature type="transmembrane region" description="Helical" evidence="7">
    <location>
        <begin position="395"/>
        <end position="416"/>
    </location>
</feature>
<comment type="subcellular location">
    <subcellularLocation>
        <location evidence="1">Membrane</location>
        <topology evidence="1">Multi-pass membrane protein</topology>
    </subcellularLocation>
</comment>
<keyword evidence="9" id="KW-1185">Reference proteome</keyword>
<gene>
    <name evidence="8" type="ORF">LTR77_006772</name>
</gene>
<dbReference type="Proteomes" id="UP001337655">
    <property type="component" value="Unassembled WGS sequence"/>
</dbReference>
<dbReference type="GO" id="GO:0022857">
    <property type="term" value="F:transmembrane transporter activity"/>
    <property type="evidence" value="ECO:0007669"/>
    <property type="project" value="InterPro"/>
</dbReference>
<evidence type="ECO:0000313" key="8">
    <source>
        <dbReference type="EMBL" id="KAK5168203.1"/>
    </source>
</evidence>
<dbReference type="FunFam" id="1.20.1250.20:FF:000106">
    <property type="entry name" value="MFS transporter, putative"/>
    <property type="match status" value="1"/>
</dbReference>
<evidence type="ECO:0000256" key="7">
    <source>
        <dbReference type="SAM" id="Phobius"/>
    </source>
</evidence>
<feature type="compositionally biased region" description="Basic and acidic residues" evidence="6">
    <location>
        <begin position="24"/>
        <end position="36"/>
    </location>
</feature>
<keyword evidence="4 7" id="KW-1133">Transmembrane helix</keyword>
<dbReference type="GO" id="GO:0016020">
    <property type="term" value="C:membrane"/>
    <property type="evidence" value="ECO:0007669"/>
    <property type="project" value="UniProtKB-SubCell"/>
</dbReference>
<evidence type="ECO:0000256" key="4">
    <source>
        <dbReference type="ARBA" id="ARBA00022989"/>
    </source>
</evidence>
<feature type="region of interest" description="Disordered" evidence="6">
    <location>
        <begin position="1"/>
        <end position="44"/>
    </location>
</feature>
<proteinExistence type="predicted"/>
<keyword evidence="2" id="KW-0813">Transport</keyword>
<protein>
    <submittedName>
        <fullName evidence="8">Uncharacterized protein</fullName>
    </submittedName>
</protein>
<organism evidence="8 9">
    <name type="scientific">Saxophila tyrrhenica</name>
    <dbReference type="NCBI Taxonomy" id="1690608"/>
    <lineage>
        <taxon>Eukaryota</taxon>
        <taxon>Fungi</taxon>
        <taxon>Dikarya</taxon>
        <taxon>Ascomycota</taxon>
        <taxon>Pezizomycotina</taxon>
        <taxon>Dothideomycetes</taxon>
        <taxon>Dothideomycetidae</taxon>
        <taxon>Mycosphaerellales</taxon>
        <taxon>Extremaceae</taxon>
        <taxon>Saxophila</taxon>
    </lineage>
</organism>
<dbReference type="InterPro" id="IPR011701">
    <property type="entry name" value="MFS"/>
</dbReference>
<evidence type="ECO:0000313" key="9">
    <source>
        <dbReference type="Proteomes" id="UP001337655"/>
    </source>
</evidence>
<evidence type="ECO:0000256" key="3">
    <source>
        <dbReference type="ARBA" id="ARBA00022692"/>
    </source>
</evidence>
<keyword evidence="3 7" id="KW-0812">Transmembrane</keyword>
<dbReference type="Gene3D" id="1.20.1250.20">
    <property type="entry name" value="MFS general substrate transporter like domains"/>
    <property type="match status" value="1"/>
</dbReference>
<sequence>MSATGRPTVDERSAPGGIALTRDTTSDSSRDAEKSPETVSADSLDLDQLPPTAQYGAVFPHVFSHPDREQHWREVFERSQYEGRHRFDPSFSWTGQTLDLVRRNINRAISDNMLDDIGVNTNDYNTGQTIYFICFLFAELPGGLISKKIGPYRYTPAAIVLWGAFCAAQAGIKGRASFWALRAVLGFCQGGFIPEMVLYLSYFYKGNELPIRLSIFWTAIPLTQIYGSLMAAGLLEMRGVQDWAGWQWLFLVEGLICVVVGLISFLVMPGSVCEPALAFKRKDGSNKWWSENEEKVLVNRILRDDPTKGDMNSREGIDWRGLWSAFTNIDLWPIYILGISAYIPFQPTANYLSLILRNMGYSVFMSNILAIPGFALFAINILVFGKLSEKLDERCLVASGSNLWMLPFFIGLIAIPDTASPWVRYVLLTGVNGIPYTHSILVGMTSRNAKSVATRTVSAAVYNMCYQVGSIIAVNVYREEDMPYYYTGNRAMTALCVVNIALFVAAKFFYIWRNKVAMRKFAGLPESEKSKAVAVLFAH</sequence>
<feature type="transmembrane region" description="Helical" evidence="7">
    <location>
        <begin position="422"/>
        <end position="444"/>
    </location>
</feature>
<dbReference type="InterPro" id="IPR036259">
    <property type="entry name" value="MFS_trans_sf"/>
</dbReference>
<evidence type="ECO:0000256" key="2">
    <source>
        <dbReference type="ARBA" id="ARBA00022448"/>
    </source>
</evidence>
<dbReference type="PANTHER" id="PTHR43791:SF65">
    <property type="entry name" value="MAJOR FACILITATOR SUPERFAMILY (MFS) PROFILE DOMAIN-CONTAINING PROTEIN-RELATED"/>
    <property type="match status" value="1"/>
</dbReference>
<feature type="transmembrane region" description="Helical" evidence="7">
    <location>
        <begin position="247"/>
        <end position="272"/>
    </location>
</feature>
<dbReference type="SUPFAM" id="SSF103473">
    <property type="entry name" value="MFS general substrate transporter"/>
    <property type="match status" value="1"/>
</dbReference>
<feature type="transmembrane region" description="Helical" evidence="7">
    <location>
        <begin position="321"/>
        <end position="343"/>
    </location>
</feature>
<feature type="transmembrane region" description="Helical" evidence="7">
    <location>
        <begin position="456"/>
        <end position="477"/>
    </location>
</feature>
<feature type="transmembrane region" description="Helical" evidence="7">
    <location>
        <begin position="363"/>
        <end position="383"/>
    </location>
</feature>
<feature type="transmembrane region" description="Helical" evidence="7">
    <location>
        <begin position="492"/>
        <end position="512"/>
    </location>
</feature>
<accession>A0AAV9P9J2</accession>
<dbReference type="AlphaFoldDB" id="A0AAV9P9J2"/>